<name>A0A9W6VD04_9PSEU</name>
<dbReference type="GO" id="GO:0004252">
    <property type="term" value="F:serine-type endopeptidase activity"/>
    <property type="evidence" value="ECO:0007669"/>
    <property type="project" value="InterPro"/>
</dbReference>
<dbReference type="GO" id="GO:0009003">
    <property type="term" value="F:signal peptidase activity"/>
    <property type="evidence" value="ECO:0007669"/>
    <property type="project" value="UniProtKB-EC"/>
</dbReference>
<dbReference type="GO" id="GO:0005886">
    <property type="term" value="C:plasma membrane"/>
    <property type="evidence" value="ECO:0007669"/>
    <property type="project" value="UniProtKB-SubCell"/>
</dbReference>
<feature type="active site" evidence="6">
    <location>
        <position position="365"/>
    </location>
</feature>
<evidence type="ECO:0000256" key="3">
    <source>
        <dbReference type="ARBA" id="ARBA00009370"/>
    </source>
</evidence>
<feature type="compositionally biased region" description="Basic and acidic residues" evidence="8">
    <location>
        <begin position="70"/>
        <end position="80"/>
    </location>
</feature>
<keyword evidence="7" id="KW-1133">Transmembrane helix</keyword>
<feature type="compositionally biased region" description="Basic and acidic residues" evidence="8">
    <location>
        <begin position="1"/>
        <end position="22"/>
    </location>
</feature>
<dbReference type="AlphaFoldDB" id="A0A9W6VD04"/>
<gene>
    <name evidence="10" type="ORF">Aglo03_53340</name>
</gene>
<comment type="catalytic activity">
    <reaction evidence="1 7">
        <text>Cleavage of hydrophobic, N-terminal signal or leader sequences from secreted and periplasmic proteins.</text>
        <dbReference type="EC" id="3.4.21.89"/>
    </reaction>
</comment>
<dbReference type="PANTHER" id="PTHR43390">
    <property type="entry name" value="SIGNAL PEPTIDASE I"/>
    <property type="match status" value="1"/>
</dbReference>
<comment type="subcellular location">
    <subcellularLocation>
        <location evidence="2">Cell membrane</location>
        <topology evidence="2">Single-pass type II membrane protein</topology>
    </subcellularLocation>
    <subcellularLocation>
        <location evidence="7">Membrane</location>
        <topology evidence="7">Single-pass type II membrane protein</topology>
    </subcellularLocation>
</comment>
<dbReference type="EMBL" id="BSSD01000009">
    <property type="protein sequence ID" value="GLW94518.1"/>
    <property type="molecule type" value="Genomic_DNA"/>
</dbReference>
<dbReference type="Proteomes" id="UP001165042">
    <property type="component" value="Unassembled WGS sequence"/>
</dbReference>
<dbReference type="EC" id="3.4.21.89" evidence="4 7"/>
<proteinExistence type="inferred from homology"/>
<dbReference type="CDD" id="cd06530">
    <property type="entry name" value="S26_SPase_I"/>
    <property type="match status" value="1"/>
</dbReference>
<keyword evidence="11" id="KW-1185">Reference proteome</keyword>
<reference evidence="10" key="1">
    <citation type="submission" date="2023-02" db="EMBL/GenBank/DDBJ databases">
        <title>Actinokineospora globicatena NBRC 15670.</title>
        <authorList>
            <person name="Ichikawa N."/>
            <person name="Sato H."/>
            <person name="Tonouchi N."/>
        </authorList>
    </citation>
    <scope>NUCLEOTIDE SEQUENCE</scope>
    <source>
        <strain evidence="10">NBRC 15670</strain>
    </source>
</reference>
<evidence type="ECO:0000256" key="1">
    <source>
        <dbReference type="ARBA" id="ARBA00000677"/>
    </source>
</evidence>
<dbReference type="PRINTS" id="PR00727">
    <property type="entry name" value="LEADERPTASE"/>
</dbReference>
<evidence type="ECO:0000256" key="5">
    <source>
        <dbReference type="ARBA" id="ARBA00022801"/>
    </source>
</evidence>
<feature type="domain" description="Peptidase S26" evidence="9">
    <location>
        <begin position="335"/>
        <end position="536"/>
    </location>
</feature>
<dbReference type="InterPro" id="IPR019758">
    <property type="entry name" value="Pept_S26A_signal_pept_1_CS"/>
</dbReference>
<keyword evidence="7" id="KW-0812">Transmembrane</keyword>
<dbReference type="InterPro" id="IPR036286">
    <property type="entry name" value="LexA/Signal_pep-like_sf"/>
</dbReference>
<evidence type="ECO:0000259" key="9">
    <source>
        <dbReference type="Pfam" id="PF10502"/>
    </source>
</evidence>
<keyword evidence="7" id="KW-0645">Protease</keyword>
<dbReference type="InterPro" id="IPR000223">
    <property type="entry name" value="Pept_S26A_signal_pept_1"/>
</dbReference>
<feature type="region of interest" description="Disordered" evidence="8">
    <location>
        <begin position="303"/>
        <end position="328"/>
    </location>
</feature>
<evidence type="ECO:0000256" key="4">
    <source>
        <dbReference type="ARBA" id="ARBA00013208"/>
    </source>
</evidence>
<comment type="caution">
    <text evidence="10">The sequence shown here is derived from an EMBL/GenBank/DDBJ whole genome shotgun (WGS) entry which is preliminary data.</text>
</comment>
<organism evidence="10 11">
    <name type="scientific">Actinokineospora globicatena</name>
    <dbReference type="NCBI Taxonomy" id="103729"/>
    <lineage>
        <taxon>Bacteria</taxon>
        <taxon>Bacillati</taxon>
        <taxon>Actinomycetota</taxon>
        <taxon>Actinomycetes</taxon>
        <taxon>Pseudonocardiales</taxon>
        <taxon>Pseudonocardiaceae</taxon>
        <taxon>Actinokineospora</taxon>
    </lineage>
</organism>
<evidence type="ECO:0000313" key="10">
    <source>
        <dbReference type="EMBL" id="GLW94518.1"/>
    </source>
</evidence>
<sequence>MAESEHSRREAVDRTREPERAPGADQGIQHTEPISKRGANGHRVNGAPVAKPPVNGTPVNGAKVNGKPVPARENRTEPIRRKPPVPEVPDLPEVAPADPEFWFGSPLPDEAPARPPLPPVVEHRGAQSSGYTRPGGSPPPPRVGPVPPGPGEHHAGMVPTDDTDETIPVSRNTHSPTRTDPPPTRLPGGSRSDLPVVGPQRRPDSPSRTDLPVAGHNSRQDLPVAGPQRSRSDLPVVPDVVSVPPPRTDAPAGPSVQLSELVEPPDWEVQEAEESAKAKPAADVPDVDLTALIPRVRARAQEIPVKGSRRRRVKTEERPKGGRHRRPPRRQPLWREILTLVAVALLLTFLIQHFIGRVYSIPSGSMEQTLHGCPGCSGDRVFVDKVVYVFRDPTPGDVVVFKGPNTWTEHDADMEDSGNAVTRALRYAGSFIGIAPPDERDFVKRVIAVGGQTVECCDEQNRVLVDGKPLDEPYIYWENGNPNSQKDFARVTVPEGTLWVMGDNRNNSSDSRFQGGGGVRGVVPLGKVIGKARYIVLPPSRWRGIGDHNPQAGPELSAAGWHQGVPLGVGLAAAWPLLWLGRRVKDALTPRKAE</sequence>
<accession>A0A9W6VD04</accession>
<evidence type="ECO:0000313" key="11">
    <source>
        <dbReference type="Proteomes" id="UP001165042"/>
    </source>
</evidence>
<feature type="active site" evidence="6">
    <location>
        <position position="444"/>
    </location>
</feature>
<dbReference type="SUPFAM" id="SSF51306">
    <property type="entry name" value="LexA/Signal peptidase"/>
    <property type="match status" value="1"/>
</dbReference>
<dbReference type="NCBIfam" id="TIGR02227">
    <property type="entry name" value="sigpep_I_bact"/>
    <property type="match status" value="1"/>
</dbReference>
<dbReference type="PROSITE" id="PS00761">
    <property type="entry name" value="SPASE_I_3"/>
    <property type="match status" value="1"/>
</dbReference>
<dbReference type="PANTHER" id="PTHR43390:SF1">
    <property type="entry name" value="CHLOROPLAST PROCESSING PEPTIDASE"/>
    <property type="match status" value="1"/>
</dbReference>
<feature type="transmembrane region" description="Helical" evidence="7">
    <location>
        <begin position="333"/>
        <end position="355"/>
    </location>
</feature>
<evidence type="ECO:0000256" key="6">
    <source>
        <dbReference type="PIRSR" id="PIRSR600223-1"/>
    </source>
</evidence>
<dbReference type="GO" id="GO:0006465">
    <property type="term" value="P:signal peptide processing"/>
    <property type="evidence" value="ECO:0007669"/>
    <property type="project" value="InterPro"/>
</dbReference>
<dbReference type="Pfam" id="PF10502">
    <property type="entry name" value="Peptidase_S26"/>
    <property type="match status" value="1"/>
</dbReference>
<evidence type="ECO:0000256" key="2">
    <source>
        <dbReference type="ARBA" id="ARBA00004401"/>
    </source>
</evidence>
<keyword evidence="7" id="KW-0472">Membrane</keyword>
<comment type="similarity">
    <text evidence="3 7">Belongs to the peptidase S26 family.</text>
</comment>
<keyword evidence="5 7" id="KW-0378">Hydrolase</keyword>
<protein>
    <recommendedName>
        <fullName evidence="4 7">Signal peptidase I</fullName>
        <ecNumber evidence="4 7">3.4.21.89</ecNumber>
    </recommendedName>
</protein>
<evidence type="ECO:0000256" key="7">
    <source>
        <dbReference type="RuleBase" id="RU362042"/>
    </source>
</evidence>
<feature type="region of interest" description="Disordered" evidence="8">
    <location>
        <begin position="1"/>
        <end position="259"/>
    </location>
</feature>
<feature type="compositionally biased region" description="Pro residues" evidence="8">
    <location>
        <begin position="136"/>
        <end position="150"/>
    </location>
</feature>
<evidence type="ECO:0000256" key="8">
    <source>
        <dbReference type="SAM" id="MobiDB-lite"/>
    </source>
</evidence>
<dbReference type="Gene3D" id="2.10.109.10">
    <property type="entry name" value="Umud Fragment, subunit A"/>
    <property type="match status" value="1"/>
</dbReference>
<dbReference type="InterPro" id="IPR019533">
    <property type="entry name" value="Peptidase_S26"/>
</dbReference>